<organism evidence="2 3">
    <name type="scientific">Flavobacterium johnsoniae</name>
    <name type="common">Cytophaga johnsonae</name>
    <dbReference type="NCBI Taxonomy" id="986"/>
    <lineage>
        <taxon>Bacteria</taxon>
        <taxon>Pseudomonadati</taxon>
        <taxon>Bacteroidota</taxon>
        <taxon>Flavobacteriia</taxon>
        <taxon>Flavobacteriales</taxon>
        <taxon>Flavobacteriaceae</taxon>
        <taxon>Flavobacterium</taxon>
    </lineage>
</organism>
<evidence type="ECO:0000313" key="2">
    <source>
        <dbReference type="EMBL" id="SHH51104.1"/>
    </source>
</evidence>
<dbReference type="SMART" id="SM00530">
    <property type="entry name" value="HTH_XRE"/>
    <property type="match status" value="1"/>
</dbReference>
<feature type="domain" description="HTH cro/C1-type" evidence="1">
    <location>
        <begin position="7"/>
        <end position="61"/>
    </location>
</feature>
<dbReference type="PROSITE" id="PS50943">
    <property type="entry name" value="HTH_CROC1"/>
    <property type="match status" value="1"/>
</dbReference>
<evidence type="ECO:0000313" key="3">
    <source>
        <dbReference type="Proteomes" id="UP000184112"/>
    </source>
</evidence>
<dbReference type="GO" id="GO:0003677">
    <property type="term" value="F:DNA binding"/>
    <property type="evidence" value="ECO:0007669"/>
    <property type="project" value="InterPro"/>
</dbReference>
<dbReference type="InterPro" id="IPR001387">
    <property type="entry name" value="Cro/C1-type_HTH"/>
</dbReference>
<reference evidence="2 3" key="1">
    <citation type="submission" date="2016-11" db="EMBL/GenBank/DDBJ databases">
        <authorList>
            <person name="Jaros S."/>
            <person name="Januszkiewicz K."/>
            <person name="Wedrychowicz H."/>
        </authorList>
    </citation>
    <scope>NUCLEOTIDE SEQUENCE [LARGE SCALE GENOMIC DNA]</scope>
    <source>
        <strain evidence="2 3">DSM 6792</strain>
    </source>
</reference>
<dbReference type="Gene3D" id="1.10.260.40">
    <property type="entry name" value="lambda repressor-like DNA-binding domains"/>
    <property type="match status" value="1"/>
</dbReference>
<protein>
    <submittedName>
        <fullName evidence="2">Helix-turn-helix domain-containing protein</fullName>
    </submittedName>
</protein>
<evidence type="ECO:0000259" key="1">
    <source>
        <dbReference type="PROSITE" id="PS50943"/>
    </source>
</evidence>
<dbReference type="InterPro" id="IPR010982">
    <property type="entry name" value="Lambda_DNA-bd_dom_sf"/>
</dbReference>
<gene>
    <name evidence="2" type="ORF">SAMN05444388_111164</name>
</gene>
<dbReference type="Pfam" id="PF13560">
    <property type="entry name" value="HTH_31"/>
    <property type="match status" value="1"/>
</dbReference>
<dbReference type="AlphaFoldDB" id="A0A1M5TK72"/>
<proteinExistence type="predicted"/>
<sequence length="104" mass="12235">MKFGEYIKHLREEKHLLQRHLANALDMDTAMLSKIERGERRAKRDHLPILAAILQTKEKELLTIWVADQVCDLIEKEDNANEILKVAKEKMRFITQNKQLEELG</sequence>
<name>A0A1M5TK72_FLAJO</name>
<dbReference type="SUPFAM" id="SSF47413">
    <property type="entry name" value="lambda repressor-like DNA-binding domains"/>
    <property type="match status" value="1"/>
</dbReference>
<accession>A0A1M5TK72</accession>
<dbReference type="RefSeq" id="WP_073410666.1">
    <property type="nucleotide sequence ID" value="NZ_FQWH01000011.1"/>
</dbReference>
<dbReference type="CDD" id="cd00093">
    <property type="entry name" value="HTH_XRE"/>
    <property type="match status" value="1"/>
</dbReference>
<dbReference type="EMBL" id="FQWH01000011">
    <property type="protein sequence ID" value="SHH51104.1"/>
    <property type="molecule type" value="Genomic_DNA"/>
</dbReference>
<dbReference type="Proteomes" id="UP000184112">
    <property type="component" value="Unassembled WGS sequence"/>
</dbReference>